<dbReference type="Pfam" id="PF12697">
    <property type="entry name" value="Abhydrolase_6"/>
    <property type="match status" value="1"/>
</dbReference>
<evidence type="ECO:0000313" key="3">
    <source>
        <dbReference type="EMBL" id="KNA98254.1"/>
    </source>
</evidence>
<dbReference type="VEuPathDB" id="FungiDB:FOXG_18370"/>
<keyword evidence="1" id="KW-0732">Signal</keyword>
<reference evidence="3" key="1">
    <citation type="submission" date="2007-04" db="EMBL/GenBank/DDBJ databases">
        <authorList>
            <consortium name="The Broad Institute Genome Sequencing Platform"/>
            <person name="Birren B."/>
            <person name="Lander E."/>
            <person name="Galagan J."/>
            <person name="Nusbaum C."/>
            <person name="Devon K."/>
            <person name="Ma L.-J."/>
            <person name="Jaffe D."/>
            <person name="Butler J."/>
            <person name="Alvarez P."/>
            <person name="Gnerre S."/>
            <person name="Grabherr M."/>
            <person name="Kleber M."/>
            <person name="Mauceli E."/>
            <person name="Brockman W."/>
            <person name="MacCallum I.A."/>
            <person name="Young S."/>
            <person name="LaButti K."/>
            <person name="DeCaprio D."/>
            <person name="Crawford M."/>
            <person name="Koehrsen M."/>
            <person name="Engels R."/>
            <person name="Montgomery P."/>
            <person name="Pearson M."/>
            <person name="Howarth C."/>
            <person name="Larson L."/>
            <person name="White J."/>
            <person name="O'Leary S."/>
            <person name="Kodira C."/>
            <person name="Zeng Q."/>
            <person name="Yandava C."/>
            <person name="Alvarado L."/>
            <person name="Kistler C."/>
            <person name="Shim W.-B."/>
            <person name="Kang S."/>
            <person name="Woloshuk C."/>
        </authorList>
    </citation>
    <scope>NUCLEOTIDE SEQUENCE</scope>
    <source>
        <strain evidence="3">4287</strain>
    </source>
</reference>
<evidence type="ECO:0000256" key="1">
    <source>
        <dbReference type="SAM" id="SignalP"/>
    </source>
</evidence>
<proteinExistence type="predicted"/>
<organism evidence="3 4">
    <name type="scientific">Fusarium oxysporum f. sp. lycopersici (strain 4287 / CBS 123668 / FGSC 9935 / NRRL 34936)</name>
    <name type="common">Fusarium vascular wilt of tomato</name>
    <dbReference type="NCBI Taxonomy" id="426428"/>
    <lineage>
        <taxon>Eukaryota</taxon>
        <taxon>Fungi</taxon>
        <taxon>Dikarya</taxon>
        <taxon>Ascomycota</taxon>
        <taxon>Pezizomycotina</taxon>
        <taxon>Sordariomycetes</taxon>
        <taxon>Hypocreomycetidae</taxon>
        <taxon>Hypocreales</taxon>
        <taxon>Nectriaceae</taxon>
        <taxon>Fusarium</taxon>
        <taxon>Fusarium oxysporum species complex</taxon>
    </lineage>
</organism>
<sequence length="368" mass="40411">MKSTHLLYLFITQGLASIASSLCSRVSFRIDASAENILFSASPNPRNATATHDFLASSLATGPPINGTTRISGEFTFNGIYCRPRSRTRSRNTLQVLVHGLTYDKSMWSGLGYSSLYDWQKFANSRGYHTLAIDRLGHGENLDFYDPLAVVQGPIQINQLHVLLQSARHGLLDGVGKFNRIAFIGHSYGSTLGNYLAQDYAGDVDAFVLTGYSSTATIPTNLIPDFQSAATIIRRFKNTPLGYLTVSSEKARTGAFYGGKFDRSLAQYDFKVEDTVSLGEYLTPGAQPVSTSYEGHVLVVTGDRDSIFCTTGPDTCAETLNKTGQDIFPKAVYDYFVVPETGHCLTLHYSAPKAFKVAHDWLDNVFEL</sequence>
<feature type="domain" description="AB hydrolase-1" evidence="2">
    <location>
        <begin position="96"/>
        <end position="354"/>
    </location>
</feature>
<protein>
    <recommendedName>
        <fullName evidence="2">AB hydrolase-1 domain-containing protein</fullName>
    </recommendedName>
</protein>
<dbReference type="OrthoDB" id="190201at2759"/>
<dbReference type="InterPro" id="IPR029058">
    <property type="entry name" value="AB_hydrolase_fold"/>
</dbReference>
<accession>A0A0J9UGK5</accession>
<dbReference type="RefSeq" id="XP_018236300.1">
    <property type="nucleotide sequence ID" value="XM_018398443.1"/>
</dbReference>
<gene>
    <name evidence="3" type="ORF">FOXG_18370</name>
</gene>
<name>A0A0J9UGK5_FUSO4</name>
<dbReference type="GeneID" id="28959076"/>
<evidence type="ECO:0000313" key="4">
    <source>
        <dbReference type="Proteomes" id="UP000009097"/>
    </source>
</evidence>
<dbReference type="Gene3D" id="3.40.50.1820">
    <property type="entry name" value="alpha/beta hydrolase"/>
    <property type="match status" value="1"/>
</dbReference>
<evidence type="ECO:0000259" key="2">
    <source>
        <dbReference type="Pfam" id="PF12697"/>
    </source>
</evidence>
<reference evidence="3" key="2">
    <citation type="journal article" date="2010" name="Nature">
        <title>Comparative genomics reveals mobile pathogenicity chromosomes in Fusarium.</title>
        <authorList>
            <person name="Ma L.J."/>
            <person name="van der Does H.C."/>
            <person name="Borkovich K.A."/>
            <person name="Coleman J.J."/>
            <person name="Daboussi M.J."/>
            <person name="Di Pietro A."/>
            <person name="Dufresne M."/>
            <person name="Freitag M."/>
            <person name="Grabherr M."/>
            <person name="Henrissat B."/>
            <person name="Houterman P.M."/>
            <person name="Kang S."/>
            <person name="Shim W.B."/>
            <person name="Woloshuk C."/>
            <person name="Xie X."/>
            <person name="Xu J.R."/>
            <person name="Antoniw J."/>
            <person name="Baker S.E."/>
            <person name="Bluhm B.H."/>
            <person name="Breakspear A."/>
            <person name="Brown D.W."/>
            <person name="Butchko R.A."/>
            <person name="Chapman S."/>
            <person name="Coulson R."/>
            <person name="Coutinho P.M."/>
            <person name="Danchin E.G."/>
            <person name="Diener A."/>
            <person name="Gale L.R."/>
            <person name="Gardiner D.M."/>
            <person name="Goff S."/>
            <person name="Hammond-Kosack K.E."/>
            <person name="Hilburn K."/>
            <person name="Hua-Van A."/>
            <person name="Jonkers W."/>
            <person name="Kazan K."/>
            <person name="Kodira C.D."/>
            <person name="Koehrsen M."/>
            <person name="Kumar L."/>
            <person name="Lee Y.H."/>
            <person name="Li L."/>
            <person name="Manners J.M."/>
            <person name="Miranda-Saavedra D."/>
            <person name="Mukherjee M."/>
            <person name="Park G."/>
            <person name="Park J."/>
            <person name="Park S.Y."/>
            <person name="Proctor R.H."/>
            <person name="Regev A."/>
            <person name="Ruiz-Roldan M.C."/>
            <person name="Sain D."/>
            <person name="Sakthikumar S."/>
            <person name="Sykes S."/>
            <person name="Schwartz D.C."/>
            <person name="Turgeon B.G."/>
            <person name="Wapinski I."/>
            <person name="Yoder O."/>
            <person name="Young S."/>
            <person name="Zeng Q."/>
            <person name="Zhou S."/>
            <person name="Galagan J."/>
            <person name="Cuomo C.A."/>
            <person name="Kistler H.C."/>
            <person name="Rep M."/>
        </authorList>
    </citation>
    <scope>NUCLEOTIDE SEQUENCE [LARGE SCALE GENOMIC DNA]</scope>
    <source>
        <strain evidence="3">4287</strain>
    </source>
</reference>
<dbReference type="InterPro" id="IPR000073">
    <property type="entry name" value="AB_hydrolase_1"/>
</dbReference>
<dbReference type="EMBL" id="DS231697">
    <property type="protein sequence ID" value="KNA98254.1"/>
    <property type="molecule type" value="Genomic_DNA"/>
</dbReference>
<dbReference type="SUPFAM" id="SSF53474">
    <property type="entry name" value="alpha/beta-Hydrolases"/>
    <property type="match status" value="1"/>
</dbReference>
<dbReference type="AlphaFoldDB" id="A0A0J9UGK5"/>
<feature type="signal peptide" evidence="1">
    <location>
        <begin position="1"/>
        <end position="21"/>
    </location>
</feature>
<dbReference type="Proteomes" id="UP000009097">
    <property type="component" value="Unassembled WGS sequence"/>
</dbReference>
<feature type="chain" id="PRO_5005324124" description="AB hydrolase-1 domain-containing protein" evidence="1">
    <location>
        <begin position="22"/>
        <end position="368"/>
    </location>
</feature>
<dbReference type="KEGG" id="fox:FOXG_18370"/>